<evidence type="ECO:0000256" key="1">
    <source>
        <dbReference type="SAM" id="MobiDB-lite"/>
    </source>
</evidence>
<sequence length="310" mass="35039">MTPLEQALCSILTELMPLLSLQQKDQQQHPDWVVEYWSRDEYINLDAHSDIDEQLLLREGSIRCPTWAHVLYLDVVPDLRGPTCVFSQMGGWNGQTVSDAATTSVISVPALPGRLLKFPGAAMHAVPKPTSLWFMNENDQDEMLAKEEEEEEEDFDYDDDDDDRTERSVILFNVWQGDGPGGVQEDLIEKGILPDGIGLAADDSNDNYMAKEKERRVELWNEDYGAGCRDLKCKPRTEWQRVDIVDSSNKQNTKSEKTTIRVPLMGNKKRHLHANGRAHLTSPARLLNALEDKSTPHHFVLHQTGSGCSK</sequence>
<feature type="region of interest" description="Disordered" evidence="1">
    <location>
        <begin position="143"/>
        <end position="162"/>
    </location>
</feature>
<protein>
    <submittedName>
        <fullName evidence="2">Uncharacterized protein</fullName>
    </submittedName>
</protein>
<gene>
    <name evidence="2" type="ORF">SEMRO_42_G025690.1</name>
</gene>
<evidence type="ECO:0000313" key="3">
    <source>
        <dbReference type="Proteomes" id="UP001153069"/>
    </source>
</evidence>
<accession>A0A9N8H3M4</accession>
<evidence type="ECO:0000313" key="2">
    <source>
        <dbReference type="EMBL" id="CAB9498642.1"/>
    </source>
</evidence>
<proteinExistence type="predicted"/>
<dbReference type="EMBL" id="CAICTM010000042">
    <property type="protein sequence ID" value="CAB9498642.1"/>
    <property type="molecule type" value="Genomic_DNA"/>
</dbReference>
<comment type="caution">
    <text evidence="2">The sequence shown here is derived from an EMBL/GenBank/DDBJ whole genome shotgun (WGS) entry which is preliminary data.</text>
</comment>
<name>A0A9N8H3M4_9STRA</name>
<dbReference type="OrthoDB" id="48451at2759"/>
<organism evidence="2 3">
    <name type="scientific">Seminavis robusta</name>
    <dbReference type="NCBI Taxonomy" id="568900"/>
    <lineage>
        <taxon>Eukaryota</taxon>
        <taxon>Sar</taxon>
        <taxon>Stramenopiles</taxon>
        <taxon>Ochrophyta</taxon>
        <taxon>Bacillariophyta</taxon>
        <taxon>Bacillariophyceae</taxon>
        <taxon>Bacillariophycidae</taxon>
        <taxon>Naviculales</taxon>
        <taxon>Naviculaceae</taxon>
        <taxon>Seminavis</taxon>
    </lineage>
</organism>
<dbReference type="Proteomes" id="UP001153069">
    <property type="component" value="Unassembled WGS sequence"/>
</dbReference>
<keyword evidence="3" id="KW-1185">Reference proteome</keyword>
<dbReference type="AlphaFoldDB" id="A0A9N8H3M4"/>
<reference evidence="2" key="1">
    <citation type="submission" date="2020-06" db="EMBL/GenBank/DDBJ databases">
        <authorList>
            <consortium name="Plant Systems Biology data submission"/>
        </authorList>
    </citation>
    <scope>NUCLEOTIDE SEQUENCE</scope>
    <source>
        <strain evidence="2">D6</strain>
    </source>
</reference>